<dbReference type="Gene3D" id="3.40.50.2020">
    <property type="match status" value="1"/>
</dbReference>
<proteinExistence type="predicted"/>
<reference evidence="4 5" key="1">
    <citation type="journal article" date="2013" name="Sci. Rep.">
        <title>Extraordinary expansion of a Sorangium cellulosum genome from an alkaline milieu.</title>
        <authorList>
            <person name="Han K."/>
            <person name="Li Z.F."/>
            <person name="Peng R."/>
            <person name="Zhu L.P."/>
            <person name="Zhou T."/>
            <person name="Wang L.G."/>
            <person name="Li S.G."/>
            <person name="Zhang X.B."/>
            <person name="Hu W."/>
            <person name="Wu Z.H."/>
            <person name="Qin N."/>
            <person name="Li Y.Z."/>
        </authorList>
    </citation>
    <scope>NUCLEOTIDE SEQUENCE [LARGE SCALE GENOMIC DNA]</scope>
    <source>
        <strain evidence="4 5">So0157-2</strain>
    </source>
</reference>
<protein>
    <recommendedName>
        <fullName evidence="6">Phosphoribosyl transferase</fullName>
    </recommendedName>
</protein>
<accession>S4Y545</accession>
<dbReference type="SUPFAM" id="SSF53474">
    <property type="entry name" value="alpha/beta-Hydrolases"/>
    <property type="match status" value="1"/>
</dbReference>
<feature type="domain" description="Phosphoribosyltransferase" evidence="2">
    <location>
        <begin position="7"/>
        <end position="178"/>
    </location>
</feature>
<name>S4Y545_SORCE</name>
<dbReference type="InterPro" id="IPR029057">
    <property type="entry name" value="PRTase-like"/>
</dbReference>
<evidence type="ECO:0008006" key="6">
    <source>
        <dbReference type="Google" id="ProtNLM"/>
    </source>
</evidence>
<organism evidence="4 5">
    <name type="scientific">Sorangium cellulosum So0157-2</name>
    <dbReference type="NCBI Taxonomy" id="1254432"/>
    <lineage>
        <taxon>Bacteria</taxon>
        <taxon>Pseudomonadati</taxon>
        <taxon>Myxococcota</taxon>
        <taxon>Polyangia</taxon>
        <taxon>Polyangiales</taxon>
        <taxon>Polyangiaceae</taxon>
        <taxon>Sorangium</taxon>
    </lineage>
</organism>
<dbReference type="RefSeq" id="WP_020739244.1">
    <property type="nucleotide sequence ID" value="NC_021658.1"/>
</dbReference>
<dbReference type="Gene3D" id="3.30.1310.20">
    <property type="entry name" value="PRTase-like"/>
    <property type="match status" value="1"/>
</dbReference>
<dbReference type="InterPro" id="IPR000836">
    <property type="entry name" value="PRTase_dom"/>
</dbReference>
<dbReference type="EMBL" id="CP003969">
    <property type="protein sequence ID" value="AGP39566.1"/>
    <property type="molecule type" value="Genomic_DNA"/>
</dbReference>
<evidence type="ECO:0000313" key="4">
    <source>
        <dbReference type="EMBL" id="AGP39566.1"/>
    </source>
</evidence>
<dbReference type="PATRIC" id="fig|1254432.3.peg.8334"/>
<dbReference type="Proteomes" id="UP000014803">
    <property type="component" value="Chromosome"/>
</dbReference>
<dbReference type="CDD" id="cd06223">
    <property type="entry name" value="PRTases_typeI"/>
    <property type="match status" value="1"/>
</dbReference>
<feature type="domain" description="Dienelactone hydrolase" evidence="3">
    <location>
        <begin position="272"/>
        <end position="434"/>
    </location>
</feature>
<dbReference type="OrthoDB" id="9810066at2"/>
<dbReference type="HOGENOM" id="CLU_050038_0_0_7"/>
<evidence type="ECO:0000259" key="2">
    <source>
        <dbReference type="Pfam" id="PF00156"/>
    </source>
</evidence>
<dbReference type="eggNOG" id="COG1926">
    <property type="taxonomic scope" value="Bacteria"/>
</dbReference>
<dbReference type="Pfam" id="PF01738">
    <property type="entry name" value="DLH"/>
    <property type="match status" value="1"/>
</dbReference>
<evidence type="ECO:0000259" key="3">
    <source>
        <dbReference type="Pfam" id="PF01738"/>
    </source>
</evidence>
<feature type="region of interest" description="Disordered" evidence="1">
    <location>
        <begin position="210"/>
        <end position="229"/>
    </location>
</feature>
<evidence type="ECO:0000313" key="5">
    <source>
        <dbReference type="Proteomes" id="UP000014803"/>
    </source>
</evidence>
<dbReference type="PANTHER" id="PTHR22946:SF0">
    <property type="entry name" value="DIENELACTONE HYDROLASE DOMAIN-CONTAINING PROTEIN"/>
    <property type="match status" value="1"/>
</dbReference>
<dbReference type="InterPro" id="IPR050261">
    <property type="entry name" value="FrsA_esterase"/>
</dbReference>
<dbReference type="InterPro" id="IPR002925">
    <property type="entry name" value="Dienelactn_hydro"/>
</dbReference>
<dbReference type="InterPro" id="IPR029058">
    <property type="entry name" value="AB_hydrolase_fold"/>
</dbReference>
<evidence type="ECO:0000256" key="1">
    <source>
        <dbReference type="SAM" id="MobiDB-lite"/>
    </source>
</evidence>
<dbReference type="KEGG" id="scu:SCE1572_36790"/>
<dbReference type="PANTHER" id="PTHR22946">
    <property type="entry name" value="DIENELACTONE HYDROLASE DOMAIN-CONTAINING PROTEIN-RELATED"/>
    <property type="match status" value="1"/>
</dbReference>
<dbReference type="GO" id="GO:0016787">
    <property type="term" value="F:hydrolase activity"/>
    <property type="evidence" value="ECO:0007669"/>
    <property type="project" value="InterPro"/>
</dbReference>
<sequence>MLFRDRVDAGRRLAFALRRYRDEAPVILGLPRGGVPVAYEVARALKAPLDVWVVRKLGAPGYEELGLGAISEGGEVYLNDEVLAELGVPQEDVAAIVDRKAAEVEARVQRFRRDRPPPDIEGRTVIVVDDGIATGGTVRAALRAVRRRGPRRLVLAVPVASARTLDSLRPEVDEVVCLDADPHLFAIGAYYRDFSQTTDDDVVELLERTRGGGAGAEAEEEPEGPPGDELPVAIEIDEGARLEGSLTIPAGATGLVLFAHGSGSSRHSPRNRFVAEVLQSAGLATLLFDLLTGEEEAADERTGHLRFDVELLARRVLGAALATRELPETSALRLGYFGASTGAAAALIAAAERPDLADAVVSRGGRPDLAGAYLEQVRAPTLLLVGSEDTEVLALNRQALERLHGPRQLAIVGGATHLFEEPGTLEEVARAASAWFVRYLSPRELEATA</sequence>
<gene>
    <name evidence="4" type="ORF">SCE1572_36790</name>
</gene>
<dbReference type="eggNOG" id="COG1073">
    <property type="taxonomic scope" value="Bacteria"/>
</dbReference>
<dbReference type="Pfam" id="PF00156">
    <property type="entry name" value="Pribosyltran"/>
    <property type="match status" value="1"/>
</dbReference>
<dbReference type="SUPFAM" id="SSF53271">
    <property type="entry name" value="PRTase-like"/>
    <property type="match status" value="1"/>
</dbReference>
<dbReference type="Gene3D" id="3.40.50.1820">
    <property type="entry name" value="alpha/beta hydrolase"/>
    <property type="match status" value="1"/>
</dbReference>
<dbReference type="STRING" id="1254432.SCE1572_36790"/>
<dbReference type="AlphaFoldDB" id="S4Y545"/>